<evidence type="ECO:0000256" key="5">
    <source>
        <dbReference type="ARBA" id="ARBA00023015"/>
    </source>
</evidence>
<keyword evidence="3" id="KW-0067">ATP-binding</keyword>
<dbReference type="InterPro" id="IPR011006">
    <property type="entry name" value="CheY-like_superfamily"/>
</dbReference>
<dbReference type="Proteomes" id="UP000548685">
    <property type="component" value="Unassembled WGS sequence"/>
</dbReference>
<feature type="domain" description="Response regulatory" evidence="9">
    <location>
        <begin position="10"/>
        <end position="124"/>
    </location>
</feature>
<dbReference type="PANTHER" id="PTHR32071">
    <property type="entry name" value="TRANSCRIPTIONAL REGULATORY PROTEIN"/>
    <property type="match status" value="1"/>
</dbReference>
<dbReference type="InterPro" id="IPR002078">
    <property type="entry name" value="Sigma_54_int"/>
</dbReference>
<dbReference type="InterPro" id="IPR001789">
    <property type="entry name" value="Sig_transdc_resp-reg_receiver"/>
</dbReference>
<dbReference type="CDD" id="cd00009">
    <property type="entry name" value="AAA"/>
    <property type="match status" value="1"/>
</dbReference>
<evidence type="ECO:0000313" key="10">
    <source>
        <dbReference type="EMBL" id="MBB3776198.1"/>
    </source>
</evidence>
<keyword evidence="1 7" id="KW-0597">Phosphoprotein</keyword>
<dbReference type="InterPro" id="IPR027417">
    <property type="entry name" value="P-loop_NTPase"/>
</dbReference>
<name>A0A6I4UJG2_9SPHN</name>
<keyword evidence="2" id="KW-0547">Nucleotide-binding</keyword>
<dbReference type="InterPro" id="IPR009057">
    <property type="entry name" value="Homeodomain-like_sf"/>
</dbReference>
<dbReference type="InterPro" id="IPR058031">
    <property type="entry name" value="AAA_lid_NorR"/>
</dbReference>
<dbReference type="Gene3D" id="1.10.8.60">
    <property type="match status" value="1"/>
</dbReference>
<dbReference type="AlphaFoldDB" id="A0A6I4UJG2"/>
<dbReference type="GO" id="GO:0006355">
    <property type="term" value="P:regulation of DNA-templated transcription"/>
    <property type="evidence" value="ECO:0007669"/>
    <property type="project" value="InterPro"/>
</dbReference>
<dbReference type="InterPro" id="IPR003593">
    <property type="entry name" value="AAA+_ATPase"/>
</dbReference>
<dbReference type="SUPFAM" id="SSF52540">
    <property type="entry name" value="P-loop containing nucleoside triphosphate hydrolases"/>
    <property type="match status" value="1"/>
</dbReference>
<protein>
    <submittedName>
        <fullName evidence="10 11">Response regulator</fullName>
    </submittedName>
</protein>
<keyword evidence="6" id="KW-0804">Transcription</keyword>
<evidence type="ECO:0000256" key="6">
    <source>
        <dbReference type="ARBA" id="ARBA00023163"/>
    </source>
</evidence>
<dbReference type="Gene3D" id="1.10.10.60">
    <property type="entry name" value="Homeodomain-like"/>
    <property type="match status" value="1"/>
</dbReference>
<dbReference type="Pfam" id="PF02954">
    <property type="entry name" value="HTH_8"/>
    <property type="match status" value="1"/>
</dbReference>
<proteinExistence type="predicted"/>
<evidence type="ECO:0000256" key="3">
    <source>
        <dbReference type="ARBA" id="ARBA00022840"/>
    </source>
</evidence>
<feature type="domain" description="Sigma-54 factor interaction" evidence="8">
    <location>
        <begin position="148"/>
        <end position="370"/>
    </location>
</feature>
<accession>A0A6I4UJG2</accession>
<sequence length="440" mass="47530">MSAAAAPPIQVALVEDDPDLRDATFQTLTLEGADVVAFADARAALDWLDADFPGVVVSDVRMPGIDGIAFFAALREVDSDLPVILTTGHGDIAMAVAAMKNGAADFLTKPYASADLIRAVRAASERRALALENRRLRQEAGRNVGLSIPGSSAAAQRLRSVIEGVARSEIDVVLTGQAGTGKSYGARLIHDLSARRSRPFVTVDAGVLAHEDAELLLFGRDPGAGQLSRTGLIERANGGTLFLDDIAAASGVLTTRLVSLVEKREVWPLGAATARRLNIRIIIARLAEQPQDSLRDPAWHRLGAVQIAFPLLADRREDVPEIFRLFVARHARDAGVPAPTIGEAHWRHVQSHDWPGNLHELSGYARAVVLGLAEIESPASPLTGQRPLHAIVADFERTVLEDALRQCRGDIAQLQAMLQTPRKTIYDKLAKYDLKPARFR</sequence>
<feature type="modified residue" description="4-aspartylphosphate" evidence="7">
    <location>
        <position position="59"/>
    </location>
</feature>
<dbReference type="RefSeq" id="WP_160760839.1">
    <property type="nucleotide sequence ID" value="NZ_BAAADZ010000010.1"/>
</dbReference>
<evidence type="ECO:0000313" key="11">
    <source>
        <dbReference type="EMBL" id="MXP38718.1"/>
    </source>
</evidence>
<keyword evidence="13" id="KW-1185">Reference proteome</keyword>
<dbReference type="GO" id="GO:0000160">
    <property type="term" value="P:phosphorelay signal transduction system"/>
    <property type="evidence" value="ECO:0007669"/>
    <property type="project" value="UniProtKB-KW"/>
</dbReference>
<keyword evidence="5" id="KW-0805">Transcription regulation</keyword>
<organism evidence="11 12">
    <name type="scientific">Erythrobacter ramosus</name>
    <dbReference type="NCBI Taxonomy" id="35811"/>
    <lineage>
        <taxon>Bacteria</taxon>
        <taxon>Pseudomonadati</taxon>
        <taxon>Pseudomonadota</taxon>
        <taxon>Alphaproteobacteria</taxon>
        <taxon>Sphingomonadales</taxon>
        <taxon>Erythrobacteraceae</taxon>
        <taxon>Erythrobacter/Porphyrobacter group</taxon>
        <taxon>Erythrobacter</taxon>
    </lineage>
</organism>
<evidence type="ECO:0000259" key="9">
    <source>
        <dbReference type="PROSITE" id="PS50110"/>
    </source>
</evidence>
<dbReference type="SMART" id="SM00382">
    <property type="entry name" value="AAA"/>
    <property type="match status" value="1"/>
</dbReference>
<dbReference type="Pfam" id="PF00158">
    <property type="entry name" value="Sigma54_activat"/>
    <property type="match status" value="1"/>
</dbReference>
<evidence type="ECO:0000256" key="4">
    <source>
        <dbReference type="ARBA" id="ARBA00023012"/>
    </source>
</evidence>
<dbReference type="Gene3D" id="3.40.50.300">
    <property type="entry name" value="P-loop containing nucleotide triphosphate hydrolases"/>
    <property type="match status" value="1"/>
</dbReference>
<evidence type="ECO:0000313" key="13">
    <source>
        <dbReference type="Proteomes" id="UP000548685"/>
    </source>
</evidence>
<comment type="caution">
    <text evidence="11">The sequence shown here is derived from an EMBL/GenBank/DDBJ whole genome shotgun (WGS) entry which is preliminary data.</text>
</comment>
<evidence type="ECO:0000313" key="12">
    <source>
        <dbReference type="Proteomes" id="UP000430021"/>
    </source>
</evidence>
<keyword evidence="4" id="KW-0902">Two-component regulatory system</keyword>
<dbReference type="PROSITE" id="PS50045">
    <property type="entry name" value="SIGMA54_INTERACT_4"/>
    <property type="match status" value="1"/>
</dbReference>
<dbReference type="PANTHER" id="PTHR32071:SF57">
    <property type="entry name" value="C4-DICARBOXYLATE TRANSPORT TRANSCRIPTIONAL REGULATORY PROTEIN DCTD"/>
    <property type="match status" value="1"/>
</dbReference>
<dbReference type="CDD" id="cd17549">
    <property type="entry name" value="REC_DctD-like"/>
    <property type="match status" value="1"/>
</dbReference>
<evidence type="ECO:0000256" key="7">
    <source>
        <dbReference type="PROSITE-ProRule" id="PRU00169"/>
    </source>
</evidence>
<dbReference type="GO" id="GO:0043565">
    <property type="term" value="F:sequence-specific DNA binding"/>
    <property type="evidence" value="ECO:0007669"/>
    <property type="project" value="InterPro"/>
</dbReference>
<dbReference type="Pfam" id="PF25601">
    <property type="entry name" value="AAA_lid_14"/>
    <property type="match status" value="1"/>
</dbReference>
<evidence type="ECO:0000256" key="2">
    <source>
        <dbReference type="ARBA" id="ARBA00022741"/>
    </source>
</evidence>
<reference evidence="10 13" key="2">
    <citation type="submission" date="2020-08" db="EMBL/GenBank/DDBJ databases">
        <title>Genomic Encyclopedia of Type Strains, Phase IV (KMG-IV): sequencing the most valuable type-strain genomes for metagenomic binning, comparative biology and taxonomic classification.</title>
        <authorList>
            <person name="Goeker M."/>
        </authorList>
    </citation>
    <scope>NUCLEOTIDE SEQUENCE [LARGE SCALE GENOMIC DNA]</scope>
    <source>
        <strain evidence="10 13">DSM 8510</strain>
    </source>
</reference>
<gene>
    <name evidence="10" type="ORF">FHS52_002167</name>
    <name evidence="11" type="ORF">GRI59_08875</name>
</gene>
<dbReference type="Pfam" id="PF00072">
    <property type="entry name" value="Response_reg"/>
    <property type="match status" value="1"/>
</dbReference>
<dbReference type="InterPro" id="IPR002197">
    <property type="entry name" value="HTH_Fis"/>
</dbReference>
<dbReference type="SMART" id="SM00448">
    <property type="entry name" value="REC"/>
    <property type="match status" value="1"/>
</dbReference>
<dbReference type="OrthoDB" id="7324976at2"/>
<reference evidence="11 12" key="1">
    <citation type="submission" date="2019-12" db="EMBL/GenBank/DDBJ databases">
        <title>Genomic-based taxomic classification of the family Erythrobacteraceae.</title>
        <authorList>
            <person name="Xu L."/>
        </authorList>
    </citation>
    <scope>NUCLEOTIDE SEQUENCE [LARGE SCALE GENOMIC DNA]</scope>
    <source>
        <strain evidence="11 12">JCM 10282</strain>
    </source>
</reference>
<dbReference type="PROSITE" id="PS50110">
    <property type="entry name" value="RESPONSE_REGULATORY"/>
    <property type="match status" value="1"/>
</dbReference>
<dbReference type="Gene3D" id="3.40.50.2300">
    <property type="match status" value="1"/>
</dbReference>
<dbReference type="SUPFAM" id="SSF46689">
    <property type="entry name" value="Homeodomain-like"/>
    <property type="match status" value="1"/>
</dbReference>
<evidence type="ECO:0000259" key="8">
    <source>
        <dbReference type="PROSITE" id="PS50045"/>
    </source>
</evidence>
<dbReference type="EMBL" id="WTYB01000002">
    <property type="protein sequence ID" value="MXP38718.1"/>
    <property type="molecule type" value="Genomic_DNA"/>
</dbReference>
<dbReference type="FunFam" id="3.40.50.2300:FF:000018">
    <property type="entry name" value="DNA-binding transcriptional regulator NtrC"/>
    <property type="match status" value="1"/>
</dbReference>
<dbReference type="SUPFAM" id="SSF52172">
    <property type="entry name" value="CheY-like"/>
    <property type="match status" value="1"/>
</dbReference>
<dbReference type="EMBL" id="JACICE010000002">
    <property type="protein sequence ID" value="MBB3776198.1"/>
    <property type="molecule type" value="Genomic_DNA"/>
</dbReference>
<evidence type="ECO:0000256" key="1">
    <source>
        <dbReference type="ARBA" id="ARBA00022553"/>
    </source>
</evidence>
<dbReference type="GO" id="GO:0005524">
    <property type="term" value="F:ATP binding"/>
    <property type="evidence" value="ECO:0007669"/>
    <property type="project" value="UniProtKB-KW"/>
</dbReference>
<dbReference type="Proteomes" id="UP000430021">
    <property type="component" value="Unassembled WGS sequence"/>
</dbReference>